<reference evidence="1 2" key="1">
    <citation type="submission" date="2024-04" db="EMBL/GenBank/DDBJ databases">
        <title>Novel species of the genus Ideonella isolated from streams.</title>
        <authorList>
            <person name="Lu H."/>
        </authorList>
    </citation>
    <scope>NUCLEOTIDE SEQUENCE [LARGE SCALE GENOMIC DNA]</scope>
    <source>
        <strain evidence="1 2">DXS29W</strain>
    </source>
</reference>
<name>A0ABU9BNA5_9BURK</name>
<dbReference type="Proteomes" id="UP001371218">
    <property type="component" value="Unassembled WGS sequence"/>
</dbReference>
<accession>A0ABU9BNA5</accession>
<dbReference type="EMBL" id="JBBUTG010000002">
    <property type="protein sequence ID" value="MEK8030013.1"/>
    <property type="molecule type" value="Genomic_DNA"/>
</dbReference>
<gene>
    <name evidence="1" type="ORF">AACH06_04185</name>
</gene>
<comment type="caution">
    <text evidence="1">The sequence shown here is derived from an EMBL/GenBank/DDBJ whole genome shotgun (WGS) entry which is preliminary data.</text>
</comment>
<evidence type="ECO:0000313" key="2">
    <source>
        <dbReference type="Proteomes" id="UP001371218"/>
    </source>
</evidence>
<evidence type="ECO:0000313" key="1">
    <source>
        <dbReference type="EMBL" id="MEK8030013.1"/>
    </source>
</evidence>
<protein>
    <submittedName>
        <fullName evidence="1">Uncharacterized protein</fullName>
    </submittedName>
</protein>
<proteinExistence type="predicted"/>
<keyword evidence="2" id="KW-1185">Reference proteome</keyword>
<organism evidence="1 2">
    <name type="scientific">Ideonella lacteola</name>
    <dbReference type="NCBI Taxonomy" id="2984193"/>
    <lineage>
        <taxon>Bacteria</taxon>
        <taxon>Pseudomonadati</taxon>
        <taxon>Pseudomonadota</taxon>
        <taxon>Betaproteobacteria</taxon>
        <taxon>Burkholderiales</taxon>
        <taxon>Sphaerotilaceae</taxon>
        <taxon>Ideonella</taxon>
    </lineage>
</organism>
<sequence>MARALVSALVTAGAFVAAIALNPSADKHRETIKQATSERSPLAGALGLGHLTAFVSNYHSIGVASYTTANGKTLSWGAFGMVFVAQNSLTDEK</sequence>
<dbReference type="RefSeq" id="WP_341424373.1">
    <property type="nucleotide sequence ID" value="NZ_JBBUTG010000002.1"/>
</dbReference>